<sequence>MKFCIFSVLTFVSLVAALPRYPRLGSTSPVRVATAGLEKQVEPVSYVELLTIATSTFSGILLAYGSPFSSFWSVFQSDTSSSHIHELNADALAMVLLPDASHPGGHGKCAEDQFWFGPKQTCVGGTGTEDFIQPPAGYYCPADWSFSNSLGCCMPHTPRAITKNDCRNGNGTWDLIRIVCVERGLTQI</sequence>
<comment type="caution">
    <text evidence="2">The sequence shown here is derived from an EMBL/GenBank/DDBJ whole genome shotgun (WGS) entry which is preliminary data.</text>
</comment>
<accession>A0A8H3BMS9</accession>
<evidence type="ECO:0000313" key="3">
    <source>
        <dbReference type="Proteomes" id="UP000663853"/>
    </source>
</evidence>
<organism evidence="2 3">
    <name type="scientific">Rhizoctonia solani</name>
    <dbReference type="NCBI Taxonomy" id="456999"/>
    <lineage>
        <taxon>Eukaryota</taxon>
        <taxon>Fungi</taxon>
        <taxon>Dikarya</taxon>
        <taxon>Basidiomycota</taxon>
        <taxon>Agaricomycotina</taxon>
        <taxon>Agaricomycetes</taxon>
        <taxon>Cantharellales</taxon>
        <taxon>Ceratobasidiaceae</taxon>
        <taxon>Rhizoctonia</taxon>
    </lineage>
</organism>
<dbReference type="AlphaFoldDB" id="A0A8H3BMS9"/>
<dbReference type="EMBL" id="CAJMXA010001489">
    <property type="protein sequence ID" value="CAE6461698.1"/>
    <property type="molecule type" value="Genomic_DNA"/>
</dbReference>
<protein>
    <submittedName>
        <fullName evidence="2">Uncharacterized protein</fullName>
    </submittedName>
</protein>
<keyword evidence="1" id="KW-0732">Signal</keyword>
<reference evidence="2" key="1">
    <citation type="submission" date="2021-01" db="EMBL/GenBank/DDBJ databases">
        <authorList>
            <person name="Kaushik A."/>
        </authorList>
    </citation>
    <scope>NUCLEOTIDE SEQUENCE</scope>
    <source>
        <strain evidence="2">AG6-10EEA</strain>
    </source>
</reference>
<proteinExistence type="predicted"/>
<dbReference type="Proteomes" id="UP000663853">
    <property type="component" value="Unassembled WGS sequence"/>
</dbReference>
<evidence type="ECO:0000313" key="2">
    <source>
        <dbReference type="EMBL" id="CAE6461698.1"/>
    </source>
</evidence>
<gene>
    <name evidence="2" type="ORF">RDB_LOCUS62835</name>
</gene>
<name>A0A8H3BMS9_9AGAM</name>
<feature type="chain" id="PRO_5034186504" evidence="1">
    <location>
        <begin position="18"/>
        <end position="188"/>
    </location>
</feature>
<evidence type="ECO:0000256" key="1">
    <source>
        <dbReference type="SAM" id="SignalP"/>
    </source>
</evidence>
<feature type="signal peptide" evidence="1">
    <location>
        <begin position="1"/>
        <end position="17"/>
    </location>
</feature>